<name>A0A6A6VHI7_9PLEO</name>
<dbReference type="Proteomes" id="UP000799440">
    <property type="component" value="Unassembled WGS sequence"/>
</dbReference>
<reference evidence="1" key="1">
    <citation type="journal article" date="2020" name="Stud. Mycol.">
        <title>101 Dothideomycetes genomes: a test case for predicting lifestyles and emergence of pathogens.</title>
        <authorList>
            <person name="Haridas S."/>
            <person name="Albert R."/>
            <person name="Binder M."/>
            <person name="Bloem J."/>
            <person name="Labutti K."/>
            <person name="Salamov A."/>
            <person name="Andreopoulos B."/>
            <person name="Baker S."/>
            <person name="Barry K."/>
            <person name="Bills G."/>
            <person name="Bluhm B."/>
            <person name="Cannon C."/>
            <person name="Castanera R."/>
            <person name="Culley D."/>
            <person name="Daum C."/>
            <person name="Ezra D."/>
            <person name="Gonzalez J."/>
            <person name="Henrissat B."/>
            <person name="Kuo A."/>
            <person name="Liang C."/>
            <person name="Lipzen A."/>
            <person name="Lutzoni F."/>
            <person name="Magnuson J."/>
            <person name="Mondo S."/>
            <person name="Nolan M."/>
            <person name="Ohm R."/>
            <person name="Pangilinan J."/>
            <person name="Park H.-J."/>
            <person name="Ramirez L."/>
            <person name="Alfaro M."/>
            <person name="Sun H."/>
            <person name="Tritt A."/>
            <person name="Yoshinaga Y."/>
            <person name="Zwiers L.-H."/>
            <person name="Turgeon B."/>
            <person name="Goodwin S."/>
            <person name="Spatafora J."/>
            <person name="Crous P."/>
            <person name="Grigoriev I."/>
        </authorList>
    </citation>
    <scope>NUCLEOTIDE SEQUENCE</scope>
    <source>
        <strain evidence="1">CBS 119925</strain>
    </source>
</reference>
<evidence type="ECO:0000313" key="2">
    <source>
        <dbReference type="Proteomes" id="UP000799440"/>
    </source>
</evidence>
<evidence type="ECO:0000313" key="1">
    <source>
        <dbReference type="EMBL" id="KAF2749583.1"/>
    </source>
</evidence>
<gene>
    <name evidence="1" type="ORF">M011DRAFT_312724</name>
</gene>
<accession>A0A6A6VHI7</accession>
<protein>
    <submittedName>
        <fullName evidence="1">Uncharacterized protein</fullName>
    </submittedName>
</protein>
<dbReference type="EMBL" id="MU006566">
    <property type="protein sequence ID" value="KAF2749583.1"/>
    <property type="molecule type" value="Genomic_DNA"/>
</dbReference>
<organism evidence="1 2">
    <name type="scientific">Sporormia fimetaria CBS 119925</name>
    <dbReference type="NCBI Taxonomy" id="1340428"/>
    <lineage>
        <taxon>Eukaryota</taxon>
        <taxon>Fungi</taxon>
        <taxon>Dikarya</taxon>
        <taxon>Ascomycota</taxon>
        <taxon>Pezizomycotina</taxon>
        <taxon>Dothideomycetes</taxon>
        <taxon>Pleosporomycetidae</taxon>
        <taxon>Pleosporales</taxon>
        <taxon>Sporormiaceae</taxon>
        <taxon>Sporormia</taxon>
    </lineage>
</organism>
<dbReference type="AlphaFoldDB" id="A0A6A6VHI7"/>
<proteinExistence type="predicted"/>
<keyword evidence="2" id="KW-1185">Reference proteome</keyword>
<sequence length="160" mass="17337">MPMSTGVLWSCCSQTKRGKKRRLAWAVPQLRHRTMARCSSNWRPTKEAPFGWRWVGGLGNCTRVKGGSRASPGSCDLQRVGAAIHVYSLGPQMLRACNLQPCGPKVFKASLHWGLAISAFCALCHSQPLTLGQPVRVCNEASKALQAAQCTPGQPHPSLS</sequence>